<proteinExistence type="predicted"/>
<evidence type="ECO:0000256" key="1">
    <source>
        <dbReference type="SAM" id="MobiDB-lite"/>
    </source>
</evidence>
<reference evidence="2 3" key="1">
    <citation type="journal article" date="2018" name="PLoS Genet.">
        <title>Population sequencing reveals clonal diversity and ancestral inbreeding in the grapevine cultivar Chardonnay.</title>
        <authorList>
            <person name="Roach M.J."/>
            <person name="Johnson D.L."/>
            <person name="Bohlmann J."/>
            <person name="van Vuuren H.J."/>
            <person name="Jones S.J."/>
            <person name="Pretorius I.S."/>
            <person name="Schmidt S.A."/>
            <person name="Borneman A.R."/>
        </authorList>
    </citation>
    <scope>NUCLEOTIDE SEQUENCE [LARGE SCALE GENOMIC DNA]</scope>
    <source>
        <strain evidence="3">cv. Chardonnay</strain>
        <tissue evidence="2">Leaf</tissue>
    </source>
</reference>
<organism evidence="2 3">
    <name type="scientific">Vitis vinifera</name>
    <name type="common">Grape</name>
    <dbReference type="NCBI Taxonomy" id="29760"/>
    <lineage>
        <taxon>Eukaryota</taxon>
        <taxon>Viridiplantae</taxon>
        <taxon>Streptophyta</taxon>
        <taxon>Embryophyta</taxon>
        <taxon>Tracheophyta</taxon>
        <taxon>Spermatophyta</taxon>
        <taxon>Magnoliopsida</taxon>
        <taxon>eudicotyledons</taxon>
        <taxon>Gunneridae</taxon>
        <taxon>Pentapetalae</taxon>
        <taxon>rosids</taxon>
        <taxon>Vitales</taxon>
        <taxon>Vitaceae</taxon>
        <taxon>Viteae</taxon>
        <taxon>Vitis</taxon>
    </lineage>
</organism>
<feature type="region of interest" description="Disordered" evidence="1">
    <location>
        <begin position="110"/>
        <end position="142"/>
    </location>
</feature>
<evidence type="ECO:0000313" key="2">
    <source>
        <dbReference type="EMBL" id="RVW46373.1"/>
    </source>
</evidence>
<protein>
    <submittedName>
        <fullName evidence="2">Uncharacterized protein</fullName>
    </submittedName>
</protein>
<comment type="caution">
    <text evidence="2">The sequence shown here is derived from an EMBL/GenBank/DDBJ whole genome shotgun (WGS) entry which is preliminary data.</text>
</comment>
<dbReference type="EMBL" id="QGNW01001303">
    <property type="protein sequence ID" value="RVW46373.1"/>
    <property type="molecule type" value="Genomic_DNA"/>
</dbReference>
<dbReference type="Proteomes" id="UP000288805">
    <property type="component" value="Unassembled WGS sequence"/>
</dbReference>
<dbReference type="AlphaFoldDB" id="A0A438EF99"/>
<accession>A0A438EF99</accession>
<gene>
    <name evidence="2" type="ORF">CK203_081728</name>
</gene>
<name>A0A438EF99_VITVI</name>
<evidence type="ECO:0000313" key="3">
    <source>
        <dbReference type="Proteomes" id="UP000288805"/>
    </source>
</evidence>
<sequence>MVTVVVALCNSCGSGILMVVVLQQKGVREGGIGMLEATTSFWIGGGGFSILQLMVRVEEVILVVMGQASNIDGFGDELWYKCGVAMLVKVATVWVMVKIMTVNPGSVPPAANSRLSPLPPEPAGYRGATVDIPLDGAKVDQS</sequence>